<organism evidence="4 5">
    <name type="scientific">Meiothermus granaticius NBRC 107808</name>
    <dbReference type="NCBI Taxonomy" id="1227551"/>
    <lineage>
        <taxon>Bacteria</taxon>
        <taxon>Thermotogati</taxon>
        <taxon>Deinococcota</taxon>
        <taxon>Deinococci</taxon>
        <taxon>Thermales</taxon>
        <taxon>Thermaceae</taxon>
        <taxon>Meiothermus</taxon>
    </lineage>
</organism>
<evidence type="ECO:0000256" key="1">
    <source>
        <dbReference type="ARBA" id="ARBA00001946"/>
    </source>
</evidence>
<comment type="cofactor">
    <cofactor evidence="1">
        <name>Mg(2+)</name>
        <dbReference type="ChEBI" id="CHEBI:18420"/>
    </cofactor>
</comment>
<keyword evidence="5" id="KW-1185">Reference proteome</keyword>
<dbReference type="RefSeq" id="WP_119356375.1">
    <property type="nucleotide sequence ID" value="NZ_BJXM01000004.1"/>
</dbReference>
<dbReference type="Gene3D" id="3.90.79.10">
    <property type="entry name" value="Nucleoside Triphosphate Pyrophosphohydrolase"/>
    <property type="match status" value="1"/>
</dbReference>
<dbReference type="InterPro" id="IPR000086">
    <property type="entry name" value="NUDIX_hydrolase_dom"/>
</dbReference>
<dbReference type="Proteomes" id="UP000266178">
    <property type="component" value="Unassembled WGS sequence"/>
</dbReference>
<dbReference type="GO" id="GO:0016787">
    <property type="term" value="F:hydrolase activity"/>
    <property type="evidence" value="ECO:0007669"/>
    <property type="project" value="UniProtKB-KW"/>
</dbReference>
<dbReference type="EC" id="3.6.1.65" evidence="4"/>
<proteinExistence type="predicted"/>
<gene>
    <name evidence="4" type="primary">nudG</name>
    <name evidence="4" type="ORF">Mgrana_00870</name>
</gene>
<evidence type="ECO:0000313" key="5">
    <source>
        <dbReference type="Proteomes" id="UP000266178"/>
    </source>
</evidence>
<dbReference type="PROSITE" id="PS51462">
    <property type="entry name" value="NUDIX"/>
    <property type="match status" value="1"/>
</dbReference>
<dbReference type="PANTHER" id="PTHR43046:SF14">
    <property type="entry name" value="MUTT_NUDIX FAMILY PROTEIN"/>
    <property type="match status" value="1"/>
</dbReference>
<dbReference type="CDD" id="cd04688">
    <property type="entry name" value="NUDIX_Hydrolase"/>
    <property type="match status" value="1"/>
</dbReference>
<feature type="domain" description="Nudix hydrolase" evidence="3">
    <location>
        <begin position="1"/>
        <end position="142"/>
    </location>
</feature>
<evidence type="ECO:0000259" key="3">
    <source>
        <dbReference type="PROSITE" id="PS51462"/>
    </source>
</evidence>
<name>A0A399FAV0_9DEIN</name>
<dbReference type="Pfam" id="PF00293">
    <property type="entry name" value="NUDIX"/>
    <property type="match status" value="1"/>
</dbReference>
<accession>A0A399FAV0</accession>
<dbReference type="SUPFAM" id="SSF55811">
    <property type="entry name" value="Nudix"/>
    <property type="match status" value="1"/>
</dbReference>
<protein>
    <submittedName>
        <fullName evidence="4">CTP pyrophosphohydrolase</fullName>
        <ecNumber evidence="4">3.6.1.65</ecNumber>
    </submittedName>
</protein>
<evidence type="ECO:0000313" key="4">
    <source>
        <dbReference type="EMBL" id="RIH93243.1"/>
    </source>
</evidence>
<reference evidence="4 5" key="1">
    <citation type="submission" date="2018-08" db="EMBL/GenBank/DDBJ databases">
        <title>Meiothermus granaticius genome AF-68 sequencing project.</title>
        <authorList>
            <person name="Da Costa M.S."/>
            <person name="Albuquerque L."/>
            <person name="Raposo P."/>
            <person name="Froufe H.J.C."/>
            <person name="Barroso C.S."/>
            <person name="Egas C."/>
        </authorList>
    </citation>
    <scope>NUCLEOTIDE SEQUENCE [LARGE SCALE GENOMIC DNA]</scope>
    <source>
        <strain evidence="4 5">AF-68</strain>
    </source>
</reference>
<dbReference type="OrthoDB" id="9804442at2"/>
<dbReference type="PANTHER" id="PTHR43046">
    <property type="entry name" value="GDP-MANNOSE MANNOSYL HYDROLASE"/>
    <property type="match status" value="1"/>
</dbReference>
<dbReference type="AlphaFoldDB" id="A0A399FAV0"/>
<comment type="caution">
    <text evidence="4">The sequence shown here is derived from an EMBL/GenBank/DDBJ whole genome shotgun (WGS) entry which is preliminary data.</text>
</comment>
<keyword evidence="2 4" id="KW-0378">Hydrolase</keyword>
<dbReference type="InterPro" id="IPR015797">
    <property type="entry name" value="NUDIX_hydrolase-like_dom_sf"/>
</dbReference>
<evidence type="ECO:0000256" key="2">
    <source>
        <dbReference type="ARBA" id="ARBA00022801"/>
    </source>
</evidence>
<sequence>MIEFDQNGTRFYYRVAGVAIKEGQVLLCRHPSGSYWVLPGGRVIPREDSKTALRREIREELCLEATIGPLLWVVENFFELNHRIYHELGLYYRMEVPLELSSETFVVLSASIGLEFGWFRLDQLPNLNLQPPFLRQALRNPPTSVEHVVQGEFARKPGSRLV</sequence>
<dbReference type="EMBL" id="QWLB01000008">
    <property type="protein sequence ID" value="RIH93243.1"/>
    <property type="molecule type" value="Genomic_DNA"/>
</dbReference>